<keyword evidence="1" id="KW-1133">Transmembrane helix</keyword>
<accession>A0A7S3R067</accession>
<proteinExistence type="predicted"/>
<sequence>MGGASRTSTVVLGLVLLLGLAQAKSLPKFSDIFGREPAGSIGLTIEFESEQKATAFENAGPVFTTATNALLTLITKKIPGDLVSVKLHTTGGSEPDGTNVNLFISIELPGLVSNLEATKIIQDNMQDQLTELAASIPSAAKTTLGIVNITGLEIGAEVPSYSFTFSATLGLQEAVEDLNFDEDKLRKMTQGLSQLLALVGGHIDLLRPASKAVVVDGTNVTINGLFTLEGFSNLPPAAVDAIKKFANEHANDAIQTIVEEFGDSFRGVEVLDVKLGFGETPEIEEAATSENIVVTIELDNAEMATALKDQQANINLLMILLEQVVAPPGTIIALADTDPLSVDGNKVMVKLKSRILGAATSAEADELIKDFIKKIDTELIPAYIEQLNEFVGKGSNLGFSTMSIKLSDAVAEEIATEENEDANTQDSEVVFTLTPEVEIDDDVINKWNAKDGSGNATLDNFVSDFETKLTQEVKDGCLTDNVAGNCNSAEVKVIGLKPVSSRRQLLATKIQVTSRVNNAPKSTVESVSKGSGLGTFDGFNAAAQASLSLGMLAAALLIAFIQM</sequence>
<protein>
    <submittedName>
        <fullName evidence="3">Uncharacterized protein</fullName>
    </submittedName>
</protein>
<name>A0A7S3R067_DUNTE</name>
<evidence type="ECO:0000256" key="1">
    <source>
        <dbReference type="SAM" id="Phobius"/>
    </source>
</evidence>
<evidence type="ECO:0000313" key="3">
    <source>
        <dbReference type="EMBL" id="CAE0498683.1"/>
    </source>
</evidence>
<keyword evidence="1" id="KW-0472">Membrane</keyword>
<feature type="signal peptide" evidence="2">
    <location>
        <begin position="1"/>
        <end position="23"/>
    </location>
</feature>
<reference evidence="3" key="1">
    <citation type="submission" date="2021-01" db="EMBL/GenBank/DDBJ databases">
        <authorList>
            <person name="Corre E."/>
            <person name="Pelletier E."/>
            <person name="Niang G."/>
            <person name="Scheremetjew M."/>
            <person name="Finn R."/>
            <person name="Kale V."/>
            <person name="Holt S."/>
            <person name="Cochrane G."/>
            <person name="Meng A."/>
            <person name="Brown T."/>
            <person name="Cohen L."/>
        </authorList>
    </citation>
    <scope>NUCLEOTIDE SEQUENCE</scope>
    <source>
        <strain evidence="3">CCMP1320</strain>
    </source>
</reference>
<dbReference type="EMBL" id="HBIP01022956">
    <property type="protein sequence ID" value="CAE0498683.1"/>
    <property type="molecule type" value="Transcribed_RNA"/>
</dbReference>
<feature type="transmembrane region" description="Helical" evidence="1">
    <location>
        <begin position="541"/>
        <end position="561"/>
    </location>
</feature>
<keyword evidence="1" id="KW-0812">Transmembrane</keyword>
<dbReference type="AlphaFoldDB" id="A0A7S3R067"/>
<gene>
    <name evidence="3" type="ORF">DTER00134_LOCUS13756</name>
</gene>
<feature type="chain" id="PRO_5031521887" evidence="2">
    <location>
        <begin position="24"/>
        <end position="563"/>
    </location>
</feature>
<organism evidence="3">
    <name type="scientific">Dunaliella tertiolecta</name>
    <name type="common">Green alga</name>
    <dbReference type="NCBI Taxonomy" id="3047"/>
    <lineage>
        <taxon>Eukaryota</taxon>
        <taxon>Viridiplantae</taxon>
        <taxon>Chlorophyta</taxon>
        <taxon>core chlorophytes</taxon>
        <taxon>Chlorophyceae</taxon>
        <taxon>CS clade</taxon>
        <taxon>Chlamydomonadales</taxon>
        <taxon>Dunaliellaceae</taxon>
        <taxon>Dunaliella</taxon>
    </lineage>
</organism>
<keyword evidence="2" id="KW-0732">Signal</keyword>
<evidence type="ECO:0000256" key="2">
    <source>
        <dbReference type="SAM" id="SignalP"/>
    </source>
</evidence>